<dbReference type="EMBL" id="BJWJ01000001">
    <property type="protein sequence ID" value="GEM03174.1"/>
    <property type="molecule type" value="Genomic_DNA"/>
</dbReference>
<feature type="transmembrane region" description="Helical" evidence="1">
    <location>
        <begin position="9"/>
        <end position="30"/>
    </location>
</feature>
<keyword evidence="1" id="KW-1133">Transmembrane helix</keyword>
<keyword evidence="1" id="KW-0812">Transmembrane</keyword>
<dbReference type="Pfam" id="PF11391">
    <property type="entry name" value="DUF2798"/>
    <property type="match status" value="2"/>
</dbReference>
<accession>A0A1I6P296</accession>
<name>A0A1I6P296_9BACI</name>
<dbReference type="EMBL" id="FPAI01000001">
    <property type="protein sequence ID" value="SFS34208.1"/>
    <property type="molecule type" value="Genomic_DNA"/>
</dbReference>
<evidence type="ECO:0000313" key="5">
    <source>
        <dbReference type="Proteomes" id="UP000321773"/>
    </source>
</evidence>
<organism evidence="3 4">
    <name type="scientific">Halolactibacillus miurensis</name>
    <dbReference type="NCBI Taxonomy" id="306541"/>
    <lineage>
        <taxon>Bacteria</taxon>
        <taxon>Bacillati</taxon>
        <taxon>Bacillota</taxon>
        <taxon>Bacilli</taxon>
        <taxon>Bacillales</taxon>
        <taxon>Bacillaceae</taxon>
        <taxon>Halolactibacillus</taxon>
    </lineage>
</organism>
<reference evidence="3 4" key="1">
    <citation type="submission" date="2016-10" db="EMBL/GenBank/DDBJ databases">
        <authorList>
            <person name="de Groot N.N."/>
        </authorList>
    </citation>
    <scope>NUCLEOTIDE SEQUENCE [LARGE SCALE GENOMIC DNA]</scope>
    <source>
        <strain evidence="3 4">DSM 17074</strain>
    </source>
</reference>
<dbReference type="RefSeq" id="WP_062320231.1">
    <property type="nucleotide sequence ID" value="NZ_BJWJ01000001.1"/>
</dbReference>
<sequence length="159" mass="17674">MPTTKKEGLIFGVMMCFGMVIVMSTYNVMLNGGFSHLPIKHVMVEMVMGFCVALILDLLVVGPLARKLTTTLPFNQSNKLAKILCMSSMMVLGMVFFMSIFGLTMMVLAQGVNGGNIFKLYGSIYLSNFIVAFPLQFLIMGPLVRYLFTKLIKNQVVYS</sequence>
<dbReference type="Proteomes" id="UP000321773">
    <property type="component" value="Unassembled WGS sequence"/>
</dbReference>
<keyword evidence="5" id="KW-1185">Reference proteome</keyword>
<keyword evidence="1" id="KW-0472">Membrane</keyword>
<feature type="transmembrane region" description="Helical" evidence="1">
    <location>
        <begin position="42"/>
        <end position="62"/>
    </location>
</feature>
<dbReference type="InterPro" id="IPR021529">
    <property type="entry name" value="DUF2798"/>
</dbReference>
<evidence type="ECO:0000313" key="2">
    <source>
        <dbReference type="EMBL" id="GEM03174.1"/>
    </source>
</evidence>
<reference evidence="2 5" key="2">
    <citation type="submission" date="2019-07" db="EMBL/GenBank/DDBJ databases">
        <title>Whole genome shotgun sequence of Halolactibacillus miurensis NBRC 100873.</title>
        <authorList>
            <person name="Hosoyama A."/>
            <person name="Uohara A."/>
            <person name="Ohji S."/>
            <person name="Ichikawa N."/>
        </authorList>
    </citation>
    <scope>NUCLEOTIDE SEQUENCE [LARGE SCALE GENOMIC DNA]</scope>
    <source>
        <strain evidence="2 5">NBRC 100873</strain>
    </source>
</reference>
<evidence type="ECO:0000313" key="4">
    <source>
        <dbReference type="Proteomes" id="UP000199139"/>
    </source>
</evidence>
<evidence type="ECO:0000313" key="3">
    <source>
        <dbReference type="EMBL" id="SFS34208.1"/>
    </source>
</evidence>
<proteinExistence type="predicted"/>
<dbReference type="OrthoDB" id="7062363at2"/>
<evidence type="ECO:0000256" key="1">
    <source>
        <dbReference type="SAM" id="Phobius"/>
    </source>
</evidence>
<dbReference type="AlphaFoldDB" id="A0A1I6P296"/>
<feature type="transmembrane region" description="Helical" evidence="1">
    <location>
        <begin position="129"/>
        <end position="148"/>
    </location>
</feature>
<evidence type="ECO:0008006" key="6">
    <source>
        <dbReference type="Google" id="ProtNLM"/>
    </source>
</evidence>
<feature type="transmembrane region" description="Helical" evidence="1">
    <location>
        <begin position="83"/>
        <end position="109"/>
    </location>
</feature>
<gene>
    <name evidence="2" type="primary">yybC</name>
    <name evidence="2" type="ORF">HMI01_01620</name>
    <name evidence="3" type="ORF">SAMN05421668_101146</name>
</gene>
<protein>
    <recommendedName>
        <fullName evidence="6">DUF2798 domain-containing protein</fullName>
    </recommendedName>
</protein>
<dbReference type="Proteomes" id="UP000199139">
    <property type="component" value="Unassembled WGS sequence"/>
</dbReference>